<evidence type="ECO:0000313" key="4">
    <source>
        <dbReference type="Proteomes" id="UP001498476"/>
    </source>
</evidence>
<gene>
    <name evidence="3" type="ORF">QQX98_000825</name>
</gene>
<feature type="region of interest" description="Disordered" evidence="1">
    <location>
        <begin position="83"/>
        <end position="154"/>
    </location>
</feature>
<keyword evidence="4" id="KW-1185">Reference proteome</keyword>
<name>A0ABR1HRX4_9HYPO</name>
<reference evidence="3 4" key="1">
    <citation type="journal article" date="2025" name="Microbiol. Resour. Announc.">
        <title>Draft genome sequences for Neonectria magnoliae and Neonectria punicea, canker pathogens of Liriodendron tulipifera and Acer saccharum in West Virginia.</title>
        <authorList>
            <person name="Petronek H.M."/>
            <person name="Kasson M.T."/>
            <person name="Metheny A.M."/>
            <person name="Stauder C.M."/>
            <person name="Lovett B."/>
            <person name="Lynch S.C."/>
            <person name="Garnas J.R."/>
            <person name="Kasson L.R."/>
            <person name="Stajich J.E."/>
        </authorList>
    </citation>
    <scope>NUCLEOTIDE SEQUENCE [LARGE SCALE GENOMIC DNA]</scope>
    <source>
        <strain evidence="3 4">NRRL 64653</strain>
    </source>
</reference>
<dbReference type="Proteomes" id="UP001498476">
    <property type="component" value="Unassembled WGS sequence"/>
</dbReference>
<keyword evidence="2" id="KW-1133">Transmembrane helix</keyword>
<protein>
    <recommendedName>
        <fullName evidence="5">SMODS and SLOG-associating 2TM effector domain-containing protein</fullName>
    </recommendedName>
</protein>
<comment type="caution">
    <text evidence="3">The sequence shown here is derived from an EMBL/GenBank/DDBJ whole genome shotgun (WGS) entry which is preliminary data.</text>
</comment>
<dbReference type="EMBL" id="JAZAVJ010000007">
    <property type="protein sequence ID" value="KAK7423953.1"/>
    <property type="molecule type" value="Genomic_DNA"/>
</dbReference>
<feature type="transmembrane region" description="Helical" evidence="2">
    <location>
        <begin position="12"/>
        <end position="40"/>
    </location>
</feature>
<keyword evidence="2" id="KW-0472">Membrane</keyword>
<accession>A0ABR1HRX4</accession>
<feature type="compositionally biased region" description="Basic and acidic residues" evidence="1">
    <location>
        <begin position="121"/>
        <end position="135"/>
    </location>
</feature>
<proteinExistence type="predicted"/>
<organism evidence="3 4">
    <name type="scientific">Neonectria punicea</name>
    <dbReference type="NCBI Taxonomy" id="979145"/>
    <lineage>
        <taxon>Eukaryota</taxon>
        <taxon>Fungi</taxon>
        <taxon>Dikarya</taxon>
        <taxon>Ascomycota</taxon>
        <taxon>Pezizomycotina</taxon>
        <taxon>Sordariomycetes</taxon>
        <taxon>Hypocreomycetidae</taxon>
        <taxon>Hypocreales</taxon>
        <taxon>Nectriaceae</taxon>
        <taxon>Neonectria</taxon>
    </lineage>
</organism>
<keyword evidence="2" id="KW-0812">Transmembrane</keyword>
<evidence type="ECO:0000313" key="3">
    <source>
        <dbReference type="EMBL" id="KAK7423953.1"/>
    </source>
</evidence>
<evidence type="ECO:0000256" key="2">
    <source>
        <dbReference type="SAM" id="Phobius"/>
    </source>
</evidence>
<evidence type="ECO:0008006" key="5">
    <source>
        <dbReference type="Google" id="ProtNLM"/>
    </source>
</evidence>
<evidence type="ECO:0000256" key="1">
    <source>
        <dbReference type="SAM" id="MobiDB-lite"/>
    </source>
</evidence>
<sequence>MFVLSWILIPTLFTFHCLYVALSAVRAYGTWLLAQCWILIHRISNRMALLCWALSMAASYSHRAHASLHCASDGARAAATQDEAPCCSNKPPMRDATAESGSADRYPDPSAKIHGASQASPREDRSRHPKEDYYTKSHRVTASPPPFQSSPFTPEDRLYLHHRLPTRKPATAHTARLHFARLSAVFQGLAEGCLARAAAMSPGPTRERRHRMGLLAAALADRYRGCRVVLSDGFVDRVVARHAGIQRPSRFWERVLDEVERANASWSFARVWILICTVQSTLVVLASGLLPPAARTALAATNAIACMWSAAVLWEKVHARYFAAKADEQELHDLMGGL</sequence>